<proteinExistence type="predicted"/>
<dbReference type="OrthoDB" id="9770965at2"/>
<dbReference type="Pfam" id="PF19143">
    <property type="entry name" value="Omp85_2"/>
    <property type="match status" value="1"/>
</dbReference>
<reference evidence="6 7" key="1">
    <citation type="submission" date="2019-04" db="EMBL/GenBank/DDBJ databases">
        <title>Draft genome sequence of Robertkochia marina CC-AMO-30D.</title>
        <authorList>
            <person name="Hameed A."/>
            <person name="Lin S.-Y."/>
            <person name="Shahina M."/>
            <person name="Lai W.-A."/>
            <person name="Young C.-C."/>
        </authorList>
    </citation>
    <scope>NUCLEOTIDE SEQUENCE [LARGE SCALE GENOMIC DNA]</scope>
    <source>
        <strain evidence="6 7">CC-AMO-30D</strain>
    </source>
</reference>
<sequence>MKWCVLIVWLMVSPWIVISQETRGENSLKVGLVLSGGGAKGLAHIGALRAIEDAGIRIDYIGGTSMGAIVGALYASGYSAKQLDSLFNSIDFDRLIQGYIPRSSMSFYEKQNNERYALMLPFDEFKLSFPSSISSGQNVYNLFSRLLFHVSDINDFNDLPIPFFCMTTDVETGELVKLDKGYLPLSISASGAFPSFFEPVEIDGRTLIDGGVVDNYPIEEVRNMGADVVIGVDVQDSLAKADQLRSATQVLLQINNYRTQRGMKEKAEKTDIFIKPDISDFTVISFNEGASIIKSGYDAALRKKVSLDSLALLQDAGPLPPRGVQIADTLLLNSVQLSGNQQYSRRYIKGKLRYELNEPTTFDKLDQGFSNLAATSNFRSIKYVLRPSEGKSGYNMDLRLKEETNKTFIKLGVHYDGLYNTGALINLTRKHFLLYDDVLSFDFIIGDQIRYNFDYYLDKGSYWSLGVRSRFNTFEKDVDFEFVSREIGVELPQVNKLDITLFDFTNQIYAQTNWGEEFVFGLGLEHKWLRLRSETVIADQGPAIDLDNSNYLSTYGFLKLDTMDDLYFPTRGLFFDGDFHLYLLTTEEGLEDVGSFSIAKAKMGFALPITSNWAFNFFTEGGFNLGEADVNSLDFVLGGYGAAYINNLTDFLGYDFVSFGGDSYVKAVFKTDWNFAGKHHLNLTANYANAENGIFKEGEWFTLPDYSGYALGYGFESLVGPAEVKFAWSPEIADTSWVFSIGFWF</sequence>
<dbReference type="SUPFAM" id="SSF52151">
    <property type="entry name" value="FabD/lysophospholipase-like"/>
    <property type="match status" value="1"/>
</dbReference>
<dbReference type="Gene3D" id="3.40.1090.10">
    <property type="entry name" value="Cytosolic phospholipase A2 catalytic domain"/>
    <property type="match status" value="1"/>
</dbReference>
<dbReference type="InterPro" id="IPR050301">
    <property type="entry name" value="NTE"/>
</dbReference>
<keyword evidence="1 4" id="KW-0378">Hydrolase</keyword>
<feature type="short sequence motif" description="GXSXG" evidence="4">
    <location>
        <begin position="63"/>
        <end position="67"/>
    </location>
</feature>
<organism evidence="6 7">
    <name type="scientific">Robertkochia marina</name>
    <dbReference type="NCBI Taxonomy" id="1227945"/>
    <lineage>
        <taxon>Bacteria</taxon>
        <taxon>Pseudomonadati</taxon>
        <taxon>Bacteroidota</taxon>
        <taxon>Flavobacteriia</taxon>
        <taxon>Flavobacteriales</taxon>
        <taxon>Flavobacteriaceae</taxon>
        <taxon>Robertkochia</taxon>
    </lineage>
</organism>
<dbReference type="PROSITE" id="PS51635">
    <property type="entry name" value="PNPLA"/>
    <property type="match status" value="1"/>
</dbReference>
<evidence type="ECO:0000313" key="7">
    <source>
        <dbReference type="Proteomes" id="UP000305939"/>
    </source>
</evidence>
<evidence type="ECO:0000256" key="1">
    <source>
        <dbReference type="ARBA" id="ARBA00022801"/>
    </source>
</evidence>
<keyword evidence="3 4" id="KW-0443">Lipid metabolism</keyword>
<keyword evidence="7" id="KW-1185">Reference proteome</keyword>
<protein>
    <submittedName>
        <fullName evidence="6">Patatin</fullName>
    </submittedName>
</protein>
<dbReference type="AlphaFoldDB" id="A0A4S3M5L1"/>
<evidence type="ECO:0000313" key="6">
    <source>
        <dbReference type="EMBL" id="THD69507.1"/>
    </source>
</evidence>
<dbReference type="InterPro" id="IPR016035">
    <property type="entry name" value="Acyl_Trfase/lysoPLipase"/>
</dbReference>
<accession>A0A4S3M5L1</accession>
<feature type="active site" description="Nucleophile" evidence="4">
    <location>
        <position position="65"/>
    </location>
</feature>
<evidence type="ECO:0000256" key="3">
    <source>
        <dbReference type="ARBA" id="ARBA00023098"/>
    </source>
</evidence>
<dbReference type="InterPro" id="IPR002641">
    <property type="entry name" value="PNPLA_dom"/>
</dbReference>
<evidence type="ECO:0000259" key="5">
    <source>
        <dbReference type="PROSITE" id="PS51635"/>
    </source>
</evidence>
<evidence type="ECO:0000256" key="4">
    <source>
        <dbReference type="PROSITE-ProRule" id="PRU01161"/>
    </source>
</evidence>
<dbReference type="GO" id="GO:0016787">
    <property type="term" value="F:hydrolase activity"/>
    <property type="evidence" value="ECO:0007669"/>
    <property type="project" value="UniProtKB-UniRule"/>
</dbReference>
<dbReference type="RefSeq" id="WP_136334996.1">
    <property type="nucleotide sequence ID" value="NZ_QXMP01000001.1"/>
</dbReference>
<feature type="short sequence motif" description="DGA/G" evidence="4">
    <location>
        <begin position="209"/>
        <end position="211"/>
    </location>
</feature>
<dbReference type="PANTHER" id="PTHR14226:SF76">
    <property type="entry name" value="NTE FAMILY PROTEIN RSSA"/>
    <property type="match status" value="1"/>
</dbReference>
<dbReference type="InterPro" id="IPR043864">
    <property type="entry name" value="Omp85-like_dom"/>
</dbReference>
<dbReference type="Pfam" id="PF01734">
    <property type="entry name" value="Patatin"/>
    <property type="match status" value="1"/>
</dbReference>
<dbReference type="GO" id="GO:0016042">
    <property type="term" value="P:lipid catabolic process"/>
    <property type="evidence" value="ECO:0007669"/>
    <property type="project" value="UniProtKB-UniRule"/>
</dbReference>
<dbReference type="EMBL" id="SSMC01000001">
    <property type="protein sequence ID" value="THD69507.1"/>
    <property type="molecule type" value="Genomic_DNA"/>
</dbReference>
<feature type="short sequence motif" description="GXGXXG" evidence="4">
    <location>
        <begin position="36"/>
        <end position="41"/>
    </location>
</feature>
<gene>
    <name evidence="6" type="ORF">E7Z59_04040</name>
</gene>
<dbReference type="CDD" id="cd07205">
    <property type="entry name" value="Pat_PNPLA6_PNPLA7_NTE1_like"/>
    <property type="match status" value="1"/>
</dbReference>
<name>A0A4S3M5L1_9FLAO</name>
<feature type="domain" description="PNPLA" evidence="5">
    <location>
        <begin position="32"/>
        <end position="222"/>
    </location>
</feature>
<feature type="active site" description="Proton acceptor" evidence="4">
    <location>
        <position position="209"/>
    </location>
</feature>
<dbReference type="PANTHER" id="PTHR14226">
    <property type="entry name" value="NEUROPATHY TARGET ESTERASE/SWISS CHEESE D.MELANOGASTER"/>
    <property type="match status" value="1"/>
</dbReference>
<keyword evidence="2 4" id="KW-0442">Lipid degradation</keyword>
<comment type="caution">
    <text evidence="6">The sequence shown here is derived from an EMBL/GenBank/DDBJ whole genome shotgun (WGS) entry which is preliminary data.</text>
</comment>
<dbReference type="Proteomes" id="UP000305939">
    <property type="component" value="Unassembled WGS sequence"/>
</dbReference>
<evidence type="ECO:0000256" key="2">
    <source>
        <dbReference type="ARBA" id="ARBA00022963"/>
    </source>
</evidence>